<accession>A0ABP5C2G3</accession>
<evidence type="ECO:0000313" key="2">
    <source>
        <dbReference type="Proteomes" id="UP001500571"/>
    </source>
</evidence>
<evidence type="ECO:0000313" key="1">
    <source>
        <dbReference type="EMBL" id="GAA1956032.1"/>
    </source>
</evidence>
<gene>
    <name evidence="1" type="ORF">GCM10009798_14200</name>
</gene>
<name>A0ABP5C2G3_9ACTN</name>
<dbReference type="RefSeq" id="WP_344043841.1">
    <property type="nucleotide sequence ID" value="NZ_BAAAPB010000001.1"/>
</dbReference>
<dbReference type="EMBL" id="BAAAPB010000001">
    <property type="protein sequence ID" value="GAA1956032.1"/>
    <property type="molecule type" value="Genomic_DNA"/>
</dbReference>
<comment type="caution">
    <text evidence="1">The sequence shown here is derived from an EMBL/GenBank/DDBJ whole genome shotgun (WGS) entry which is preliminary data.</text>
</comment>
<keyword evidence="2" id="KW-1185">Reference proteome</keyword>
<sequence>MPATMTKAQAPTVSVTFNGRSLGTLEAVASALTALDSLWNTCYLLAEWYYEPEAASRRTAERATAYLASRLLVTASADSDRTLSFLADVARSLGWSATPDTEDRLVRGAGLFWVQLSADSPNVAAPDAWTLLTRARDRAGDDPALLRGVRLDEASAIPGAWDTTELAKVPKPEHLAIRKGSPLWVELGGQIVGHSGLASLGFGLMAYCLKNPRKLAAFLPSLVEEWHSGWAKAEQAKRDHQRMREIARGGARLEQELSALEPGDVDVDGEVVDIGER</sequence>
<proteinExistence type="predicted"/>
<organism evidence="1 2">
    <name type="scientific">Nocardioides panacihumi</name>
    <dbReference type="NCBI Taxonomy" id="400774"/>
    <lineage>
        <taxon>Bacteria</taxon>
        <taxon>Bacillati</taxon>
        <taxon>Actinomycetota</taxon>
        <taxon>Actinomycetes</taxon>
        <taxon>Propionibacteriales</taxon>
        <taxon>Nocardioidaceae</taxon>
        <taxon>Nocardioides</taxon>
    </lineage>
</organism>
<protein>
    <submittedName>
        <fullName evidence="1">Uncharacterized protein</fullName>
    </submittedName>
</protein>
<reference evidence="2" key="1">
    <citation type="journal article" date="2019" name="Int. J. Syst. Evol. Microbiol.">
        <title>The Global Catalogue of Microorganisms (GCM) 10K type strain sequencing project: providing services to taxonomists for standard genome sequencing and annotation.</title>
        <authorList>
            <consortium name="The Broad Institute Genomics Platform"/>
            <consortium name="The Broad Institute Genome Sequencing Center for Infectious Disease"/>
            <person name="Wu L."/>
            <person name="Ma J."/>
        </authorList>
    </citation>
    <scope>NUCLEOTIDE SEQUENCE [LARGE SCALE GENOMIC DNA]</scope>
    <source>
        <strain evidence="2">JCM 15309</strain>
    </source>
</reference>
<dbReference type="Proteomes" id="UP001500571">
    <property type="component" value="Unassembled WGS sequence"/>
</dbReference>